<keyword evidence="2" id="KW-1185">Reference proteome</keyword>
<dbReference type="AlphaFoldDB" id="A0ABD2A555"/>
<proteinExistence type="predicted"/>
<gene>
    <name evidence="1" type="ORF">V1478_015455</name>
</gene>
<reference evidence="1 2" key="1">
    <citation type="journal article" date="2024" name="Ann. Entomol. Soc. Am.">
        <title>Genomic analyses of the southern and eastern yellowjacket wasps (Hymenoptera: Vespidae) reveal evolutionary signatures of social life.</title>
        <authorList>
            <person name="Catto M.A."/>
            <person name="Caine P.B."/>
            <person name="Orr S.E."/>
            <person name="Hunt B.G."/>
            <person name="Goodisman M.A.D."/>
        </authorList>
    </citation>
    <scope>NUCLEOTIDE SEQUENCE [LARGE SCALE GENOMIC DNA]</scope>
    <source>
        <strain evidence="1">233</strain>
        <tissue evidence="1">Head and thorax</tissue>
    </source>
</reference>
<accession>A0ABD2A555</accession>
<protein>
    <submittedName>
        <fullName evidence="1">Uncharacterized protein</fullName>
    </submittedName>
</protein>
<sequence length="222" mass="25492">MAERRNETFSSSCTRSSGLMEHAHAINRRDVNGKTWKEGNVRDAGHWPGRISNVEVHYAETVKGLESWVSQSPGGPLKSFSIEQDEESKEKITEFPQIVYLTYHSPNYRILFYQKVLDLSIHGWYQDNLALSQGIDDRAHFSANFFYKSNLNARWENILVYTINTCSKLFLKDFKSQIINVTIRLPFEKNDSRSLEIIYGVGKKSTITFTSVVSTPRSLDVD</sequence>
<organism evidence="1 2">
    <name type="scientific">Vespula squamosa</name>
    <name type="common">Southern yellow jacket</name>
    <name type="synonym">Wasp</name>
    <dbReference type="NCBI Taxonomy" id="30214"/>
    <lineage>
        <taxon>Eukaryota</taxon>
        <taxon>Metazoa</taxon>
        <taxon>Ecdysozoa</taxon>
        <taxon>Arthropoda</taxon>
        <taxon>Hexapoda</taxon>
        <taxon>Insecta</taxon>
        <taxon>Pterygota</taxon>
        <taxon>Neoptera</taxon>
        <taxon>Endopterygota</taxon>
        <taxon>Hymenoptera</taxon>
        <taxon>Apocrita</taxon>
        <taxon>Aculeata</taxon>
        <taxon>Vespoidea</taxon>
        <taxon>Vespidae</taxon>
        <taxon>Vespinae</taxon>
        <taxon>Vespula</taxon>
    </lineage>
</organism>
<dbReference type="EMBL" id="JAUDFV010000155">
    <property type="protein sequence ID" value="KAL2715757.1"/>
    <property type="molecule type" value="Genomic_DNA"/>
</dbReference>
<comment type="caution">
    <text evidence="1">The sequence shown here is derived from an EMBL/GenBank/DDBJ whole genome shotgun (WGS) entry which is preliminary data.</text>
</comment>
<evidence type="ECO:0000313" key="1">
    <source>
        <dbReference type="EMBL" id="KAL2715757.1"/>
    </source>
</evidence>
<evidence type="ECO:0000313" key="2">
    <source>
        <dbReference type="Proteomes" id="UP001607302"/>
    </source>
</evidence>
<dbReference type="Proteomes" id="UP001607302">
    <property type="component" value="Unassembled WGS sequence"/>
</dbReference>
<name>A0ABD2A555_VESSQ</name>